<gene>
    <name evidence="2" type="ORF">L3081_09005</name>
</gene>
<keyword evidence="1" id="KW-0175">Coiled coil</keyword>
<evidence type="ECO:0000313" key="2">
    <source>
        <dbReference type="EMBL" id="MCI2283505.1"/>
    </source>
</evidence>
<dbReference type="RefSeq" id="WP_242285026.1">
    <property type="nucleotide sequence ID" value="NZ_JAKKSL010000001.1"/>
</dbReference>
<evidence type="ECO:0000313" key="3">
    <source>
        <dbReference type="Proteomes" id="UP001139646"/>
    </source>
</evidence>
<dbReference type="Gene3D" id="1.20.1600.10">
    <property type="entry name" value="Outer membrane efflux proteins (OEP)"/>
    <property type="match status" value="1"/>
</dbReference>
<proteinExistence type="predicted"/>
<name>A0ABS9WZS8_9GAMM</name>
<dbReference type="EMBL" id="JAKKSL010000001">
    <property type="protein sequence ID" value="MCI2283505.1"/>
    <property type="molecule type" value="Genomic_DNA"/>
</dbReference>
<evidence type="ECO:0000256" key="1">
    <source>
        <dbReference type="SAM" id="Coils"/>
    </source>
</evidence>
<comment type="caution">
    <text evidence="2">The sequence shown here is derived from an EMBL/GenBank/DDBJ whole genome shotgun (WGS) entry which is preliminary data.</text>
</comment>
<dbReference type="Proteomes" id="UP001139646">
    <property type="component" value="Unassembled WGS sequence"/>
</dbReference>
<sequence>MMEHHIKSKFHLKCGIGILAVLLTPSLAAQQALSSVERVLSFEQAIKSAQKNDPWATGNIHQQSAIESMSSVANTLPDPKVTISLANLPTNGFDFAQEGMTQAKIGIAQMFPRGDTLAIKSRQLSIESEAFPFQRKNREAKVAVTVGSLWLDAYRVQQSIALIEKNRSLFEQLADVAQASYSSALGKTRQQDIVRAQAELTRLEDRLEKLAQQQNQYQGMLSQWLTKFATSDESAEDILLKDIYLHDMVLSQQLPQIGLFATKVIDSQHWLKAEQLVHYFSKHPSVLAIDKKVSATKAGIQLAEQKYQPEWGVSASYGYRADDPMGRSRADLFSVGVTFDLPLFTENKQDQEVQSAIFQTEAVKTEKLLLLRQLLGSYSSAKGRLQRLKARQALYKAKLLPQIHDQAEASLTAYTNDDGDFAEVVRARIAVLNAEIDELALDVEEQKLHLELNYLFLGSVKGSIKGSNNGSFKPVTMDKHNDTNSSQYIAIVGEK</sequence>
<dbReference type="InterPro" id="IPR010131">
    <property type="entry name" value="MdtP/NodT-like"/>
</dbReference>
<reference evidence="2" key="1">
    <citation type="submission" date="2022-01" db="EMBL/GenBank/DDBJ databases">
        <title>Colwellia maritima, isolated from seawater.</title>
        <authorList>
            <person name="Kristyanto S."/>
            <person name="Jung J."/>
            <person name="Jeon C.O."/>
        </authorList>
    </citation>
    <scope>NUCLEOTIDE SEQUENCE</scope>
    <source>
        <strain evidence="2">MSW7</strain>
    </source>
</reference>
<keyword evidence="3" id="KW-1185">Reference proteome</keyword>
<accession>A0ABS9WZS8</accession>
<dbReference type="PANTHER" id="PTHR30203">
    <property type="entry name" value="OUTER MEMBRANE CATION EFFLUX PROTEIN"/>
    <property type="match status" value="1"/>
</dbReference>
<protein>
    <submittedName>
        <fullName evidence="2">TolC family protein</fullName>
    </submittedName>
</protein>
<feature type="coiled-coil region" evidence="1">
    <location>
        <begin position="193"/>
        <end position="220"/>
    </location>
</feature>
<organism evidence="2 3">
    <name type="scientific">Colwellia maritima</name>
    <dbReference type="NCBI Taxonomy" id="2912588"/>
    <lineage>
        <taxon>Bacteria</taxon>
        <taxon>Pseudomonadati</taxon>
        <taxon>Pseudomonadota</taxon>
        <taxon>Gammaproteobacteria</taxon>
        <taxon>Alteromonadales</taxon>
        <taxon>Colwelliaceae</taxon>
        <taxon>Colwellia</taxon>
    </lineage>
</organism>
<dbReference type="SUPFAM" id="SSF56954">
    <property type="entry name" value="Outer membrane efflux proteins (OEP)"/>
    <property type="match status" value="1"/>
</dbReference>
<feature type="coiled-coil region" evidence="1">
    <location>
        <begin position="422"/>
        <end position="449"/>
    </location>
</feature>
<dbReference type="PANTHER" id="PTHR30203:SF24">
    <property type="entry name" value="BLR4935 PROTEIN"/>
    <property type="match status" value="1"/>
</dbReference>